<feature type="transmembrane region" description="Helical" evidence="9">
    <location>
        <begin position="192"/>
        <end position="209"/>
    </location>
</feature>
<feature type="transmembrane region" description="Helical" evidence="9">
    <location>
        <begin position="160"/>
        <end position="186"/>
    </location>
</feature>
<dbReference type="AlphaFoldDB" id="A0A1L3ZU11"/>
<evidence type="ECO:0000256" key="6">
    <source>
        <dbReference type="ARBA" id="ARBA00022989"/>
    </source>
</evidence>
<keyword evidence="5" id="KW-0862">Zinc</keyword>
<evidence type="ECO:0000256" key="5">
    <source>
        <dbReference type="ARBA" id="ARBA00022906"/>
    </source>
</evidence>
<dbReference type="STRING" id="1921510.BSL82_07260"/>
<keyword evidence="4 9" id="KW-0812">Transmembrane</keyword>
<keyword evidence="6 9" id="KW-1133">Transmembrane helix</keyword>
<keyword evidence="8 9" id="KW-0472">Membrane</keyword>
<dbReference type="InterPro" id="IPR027470">
    <property type="entry name" value="Cation_efflux_CTD"/>
</dbReference>
<feature type="transmembrane region" description="Helical" evidence="9">
    <location>
        <begin position="93"/>
        <end position="115"/>
    </location>
</feature>
<evidence type="ECO:0000256" key="9">
    <source>
        <dbReference type="SAM" id="Phobius"/>
    </source>
</evidence>
<evidence type="ECO:0000313" key="13">
    <source>
        <dbReference type="Proteomes" id="UP000182063"/>
    </source>
</evidence>
<sequence>MTGHAGHDHAHDHGHTHAPANFGRAFALGIGLNLVFVAIEAGYGFIANSMALLADAGHNLSDVLGLVIAWIAYGLSRLRPTPRFTYGLRGSSILAALFNAIFLLLAAGAIALAAIERLGDPQPLDGGTMIAVAGIGIVVNGFTAWLFMRGSKHDLNLRGAYLHMAADAAVSVGVVVAGVAIGLAGLLWIDPAISLVIVAVIVWGTWGLLRESVTLSLAAVPSGIDPGAVERLLASLPGVARVHDLHIWAMSTTETALTAHLVLPDGHPGDPFLHDAAGQLEHQFHISHVTLQIETGDDDACALSPADKV</sequence>
<dbReference type="Pfam" id="PF16916">
    <property type="entry name" value="ZT_dimer"/>
    <property type="match status" value="1"/>
</dbReference>
<dbReference type="KEGG" id="sphj:BSL82_07260"/>
<evidence type="ECO:0000256" key="4">
    <source>
        <dbReference type="ARBA" id="ARBA00022692"/>
    </source>
</evidence>
<accession>A0A1L3ZU11</accession>
<dbReference type="OrthoDB" id="9809646at2"/>
<feature type="transmembrane region" description="Helical" evidence="9">
    <location>
        <begin position="127"/>
        <end position="148"/>
    </location>
</feature>
<dbReference type="SUPFAM" id="SSF160240">
    <property type="entry name" value="Cation efflux protein cytoplasmic domain-like"/>
    <property type="match status" value="1"/>
</dbReference>
<evidence type="ECO:0000256" key="1">
    <source>
        <dbReference type="ARBA" id="ARBA00004141"/>
    </source>
</evidence>
<dbReference type="RefSeq" id="WP_072596683.1">
    <property type="nucleotide sequence ID" value="NZ_CP018221.1"/>
</dbReference>
<feature type="domain" description="Cation efflux protein transmembrane" evidence="10">
    <location>
        <begin position="29"/>
        <end position="213"/>
    </location>
</feature>
<evidence type="ECO:0000256" key="8">
    <source>
        <dbReference type="ARBA" id="ARBA00023136"/>
    </source>
</evidence>
<keyword evidence="3" id="KW-0813">Transport</keyword>
<dbReference type="Gene3D" id="1.20.1510.10">
    <property type="entry name" value="Cation efflux protein transmembrane domain"/>
    <property type="match status" value="1"/>
</dbReference>
<dbReference type="PANTHER" id="PTHR11562:SF17">
    <property type="entry name" value="RE54080P-RELATED"/>
    <property type="match status" value="1"/>
</dbReference>
<protein>
    <submittedName>
        <fullName evidence="12">Cation transporter</fullName>
    </submittedName>
</protein>
<dbReference type="Proteomes" id="UP000182063">
    <property type="component" value="Chromosome"/>
</dbReference>
<dbReference type="GO" id="GO:0005385">
    <property type="term" value="F:zinc ion transmembrane transporter activity"/>
    <property type="evidence" value="ECO:0007669"/>
    <property type="project" value="TreeGrafter"/>
</dbReference>
<dbReference type="InterPro" id="IPR050681">
    <property type="entry name" value="CDF/SLC30A"/>
</dbReference>
<keyword evidence="5" id="KW-0864">Zinc transport</keyword>
<dbReference type="GO" id="GO:0005886">
    <property type="term" value="C:plasma membrane"/>
    <property type="evidence" value="ECO:0007669"/>
    <property type="project" value="TreeGrafter"/>
</dbReference>
<evidence type="ECO:0000259" key="10">
    <source>
        <dbReference type="Pfam" id="PF01545"/>
    </source>
</evidence>
<evidence type="ECO:0000256" key="7">
    <source>
        <dbReference type="ARBA" id="ARBA00023065"/>
    </source>
</evidence>
<dbReference type="SUPFAM" id="SSF161111">
    <property type="entry name" value="Cation efflux protein transmembrane domain-like"/>
    <property type="match status" value="1"/>
</dbReference>
<dbReference type="InterPro" id="IPR036837">
    <property type="entry name" value="Cation_efflux_CTD_sf"/>
</dbReference>
<feature type="transmembrane region" description="Helical" evidence="9">
    <location>
        <begin position="52"/>
        <end position="73"/>
    </location>
</feature>
<gene>
    <name evidence="12" type="ORF">BSL82_07260</name>
</gene>
<evidence type="ECO:0000256" key="3">
    <source>
        <dbReference type="ARBA" id="ARBA00022448"/>
    </source>
</evidence>
<comment type="subcellular location">
    <subcellularLocation>
        <location evidence="1">Membrane</location>
        <topology evidence="1">Multi-pass membrane protein</topology>
    </subcellularLocation>
</comment>
<comment type="similarity">
    <text evidence="2">Belongs to the cation diffusion facilitator (CDF) transporter (TC 2.A.4) family. SLC30A subfamily.</text>
</comment>
<evidence type="ECO:0000256" key="2">
    <source>
        <dbReference type="ARBA" id="ARBA00008873"/>
    </source>
</evidence>
<proteinExistence type="inferred from homology"/>
<dbReference type="Pfam" id="PF01545">
    <property type="entry name" value="Cation_efflux"/>
    <property type="match status" value="1"/>
</dbReference>
<keyword evidence="13" id="KW-1185">Reference proteome</keyword>
<evidence type="ECO:0000259" key="11">
    <source>
        <dbReference type="Pfam" id="PF16916"/>
    </source>
</evidence>
<dbReference type="PANTHER" id="PTHR11562">
    <property type="entry name" value="CATION EFFLUX PROTEIN/ ZINC TRANSPORTER"/>
    <property type="match status" value="1"/>
</dbReference>
<dbReference type="InterPro" id="IPR002524">
    <property type="entry name" value="Cation_efflux"/>
</dbReference>
<feature type="domain" description="Cation efflux protein cytoplasmic" evidence="11">
    <location>
        <begin position="222"/>
        <end position="294"/>
    </location>
</feature>
<name>A0A1L3ZU11_9SPHN</name>
<evidence type="ECO:0000313" key="12">
    <source>
        <dbReference type="EMBL" id="API59131.1"/>
    </source>
</evidence>
<reference evidence="13" key="1">
    <citation type="submission" date="2016-11" db="EMBL/GenBank/DDBJ databases">
        <title>Complete Genome Sequence of alachlor-degrading Sphingomonas sp. strain JJ-A5.</title>
        <authorList>
            <person name="Lee H."/>
            <person name="Ka J.-O."/>
        </authorList>
    </citation>
    <scope>NUCLEOTIDE SEQUENCE [LARGE SCALE GENOMIC DNA]</scope>
    <source>
        <strain evidence="13">JJ-A5</strain>
    </source>
</reference>
<organism evidence="12 13">
    <name type="scientific">Tardibacter chloracetimidivorans</name>
    <dbReference type="NCBI Taxonomy" id="1921510"/>
    <lineage>
        <taxon>Bacteria</taxon>
        <taxon>Pseudomonadati</taxon>
        <taxon>Pseudomonadota</taxon>
        <taxon>Alphaproteobacteria</taxon>
        <taxon>Sphingomonadales</taxon>
        <taxon>Sphingomonadaceae</taxon>
        <taxon>Tardibacter</taxon>
    </lineage>
</organism>
<feature type="transmembrane region" description="Helical" evidence="9">
    <location>
        <begin position="25"/>
        <end position="46"/>
    </location>
</feature>
<dbReference type="EMBL" id="CP018221">
    <property type="protein sequence ID" value="API59131.1"/>
    <property type="molecule type" value="Genomic_DNA"/>
</dbReference>
<dbReference type="InterPro" id="IPR027469">
    <property type="entry name" value="Cation_efflux_TMD_sf"/>
</dbReference>
<dbReference type="InterPro" id="IPR058533">
    <property type="entry name" value="Cation_efflux_TM"/>
</dbReference>
<dbReference type="NCBIfam" id="TIGR01297">
    <property type="entry name" value="CDF"/>
    <property type="match status" value="1"/>
</dbReference>
<keyword evidence="7" id="KW-0406">Ion transport</keyword>